<dbReference type="GO" id="GO:0016788">
    <property type="term" value="F:hydrolase activity, acting on ester bonds"/>
    <property type="evidence" value="ECO:0007669"/>
    <property type="project" value="InterPro"/>
</dbReference>
<dbReference type="PANTHER" id="PTHR37981">
    <property type="entry name" value="LIPASE 2"/>
    <property type="match status" value="1"/>
</dbReference>
<dbReference type="Gene3D" id="3.40.50.1110">
    <property type="entry name" value="SGNH hydrolase"/>
    <property type="match status" value="1"/>
</dbReference>
<feature type="domain" description="SGNH hydrolase-type esterase" evidence="2">
    <location>
        <begin position="12"/>
        <end position="255"/>
    </location>
</feature>
<dbReference type="Pfam" id="PF13472">
    <property type="entry name" value="Lipase_GDSL_2"/>
    <property type="match status" value="1"/>
</dbReference>
<evidence type="ECO:0000259" key="2">
    <source>
        <dbReference type="Pfam" id="PF13472"/>
    </source>
</evidence>
<reference evidence="3 4" key="1">
    <citation type="submission" date="2019-06" db="EMBL/GenBank/DDBJ databases">
        <title>Sequencing the genomes of 1000 actinobacteria strains.</title>
        <authorList>
            <person name="Klenk H.-P."/>
        </authorList>
    </citation>
    <scope>NUCLEOTIDE SEQUENCE [LARGE SCALE GENOMIC DNA]</scope>
    <source>
        <strain evidence="3 4">DSM 43866</strain>
    </source>
</reference>
<comment type="caution">
    <text evidence="3">The sequence shown here is derived from an EMBL/GenBank/DDBJ whole genome shotgun (WGS) entry which is preliminary data.</text>
</comment>
<dbReference type="GO" id="GO:0006629">
    <property type="term" value="P:lipid metabolic process"/>
    <property type="evidence" value="ECO:0007669"/>
    <property type="project" value="TreeGrafter"/>
</dbReference>
<evidence type="ECO:0000313" key="4">
    <source>
        <dbReference type="Proteomes" id="UP000320239"/>
    </source>
</evidence>
<dbReference type="InterPro" id="IPR037460">
    <property type="entry name" value="SEST-like"/>
</dbReference>
<dbReference type="AlphaFoldDB" id="A0A561VM01"/>
<evidence type="ECO:0000256" key="1">
    <source>
        <dbReference type="PIRSR" id="PIRSR637460-1"/>
    </source>
</evidence>
<dbReference type="InterPro" id="IPR036514">
    <property type="entry name" value="SGNH_hydro_sf"/>
</dbReference>
<keyword evidence="4" id="KW-1185">Reference proteome</keyword>
<feature type="active site" evidence="1">
    <location>
        <position position="247"/>
    </location>
</feature>
<evidence type="ECO:0000313" key="3">
    <source>
        <dbReference type="EMBL" id="TWG12659.1"/>
    </source>
</evidence>
<gene>
    <name evidence="3" type="ORF">FHX34_105526</name>
</gene>
<dbReference type="Proteomes" id="UP000320239">
    <property type="component" value="Unassembled WGS sequence"/>
</dbReference>
<dbReference type="SUPFAM" id="SSF52266">
    <property type="entry name" value="SGNH hydrolase"/>
    <property type="match status" value="1"/>
</dbReference>
<proteinExistence type="predicted"/>
<protein>
    <submittedName>
        <fullName evidence="3">GDSL-like lipase/acylhydrolase family protein</fullName>
    </submittedName>
</protein>
<feature type="active site" description="Nucleophile" evidence="1">
    <location>
        <position position="16"/>
    </location>
</feature>
<organism evidence="3 4">
    <name type="scientific">Actinoplanes teichomyceticus</name>
    <dbReference type="NCBI Taxonomy" id="1867"/>
    <lineage>
        <taxon>Bacteria</taxon>
        <taxon>Bacillati</taxon>
        <taxon>Actinomycetota</taxon>
        <taxon>Actinomycetes</taxon>
        <taxon>Micromonosporales</taxon>
        <taxon>Micromonosporaceae</taxon>
        <taxon>Actinoplanes</taxon>
    </lineage>
</organism>
<dbReference type="InterPro" id="IPR013830">
    <property type="entry name" value="SGNH_hydro"/>
</dbReference>
<dbReference type="EMBL" id="VIWY01000005">
    <property type="protein sequence ID" value="TWG12659.1"/>
    <property type="molecule type" value="Genomic_DNA"/>
</dbReference>
<accession>A0A561VM01</accession>
<keyword evidence="3" id="KW-0378">Hydrolase</keyword>
<sequence>MPRMMSRLSYTVLGSSFAAGPGIDPILDVHAQRSGRNYANRLARMLDAELTDLTVAGATTATILDQPQVTLLGAHFPPQVPGVPATADLVTVTAGGNDLRYLGSMMFAAWRRIAPHGPVTQMMAPDFPAGLAVPTSEDVDRTAAGLAEIVARVRARAPRARILLVDYLTVIGAGTAPGPDSPFEPAEIATFRAVQAALEAAYVMAADRSGAELVAVSGLSRDHALGSAEPWVFPFIRDFARLGASFHPNAAGMEAVAAEIAGLIGRATPEAHGRWAGDRRPG</sequence>
<dbReference type="PANTHER" id="PTHR37981:SF1">
    <property type="entry name" value="SGNH HYDROLASE-TYPE ESTERASE DOMAIN-CONTAINING PROTEIN"/>
    <property type="match status" value="1"/>
</dbReference>
<name>A0A561VM01_ACTTI</name>